<dbReference type="Proteomes" id="UP000198211">
    <property type="component" value="Unassembled WGS sequence"/>
</dbReference>
<gene>
    <name evidence="1" type="ORF">PHMEG_00036195</name>
</gene>
<dbReference type="STRING" id="4795.A0A225UMB8"/>
<reference evidence="2" key="1">
    <citation type="submission" date="2017-03" db="EMBL/GenBank/DDBJ databases">
        <title>Phytopthora megakarya and P. palmivora, two closely related causual agents of cacao black pod achieved similar genome size and gene model numbers by different mechanisms.</title>
        <authorList>
            <person name="Ali S."/>
            <person name="Shao J."/>
            <person name="Larry D.J."/>
            <person name="Kronmiller B."/>
            <person name="Shen D."/>
            <person name="Strem M.D."/>
            <person name="Melnick R.L."/>
            <person name="Guiltinan M.J."/>
            <person name="Tyler B.M."/>
            <person name="Meinhardt L.W."/>
            <person name="Bailey B.A."/>
        </authorList>
    </citation>
    <scope>NUCLEOTIDE SEQUENCE [LARGE SCALE GENOMIC DNA]</scope>
    <source>
        <strain evidence="2">zdho120</strain>
    </source>
</reference>
<evidence type="ECO:0000313" key="2">
    <source>
        <dbReference type="Proteomes" id="UP000198211"/>
    </source>
</evidence>
<name>A0A225UMB8_9STRA</name>
<evidence type="ECO:0000313" key="1">
    <source>
        <dbReference type="EMBL" id="OWY94155.1"/>
    </source>
</evidence>
<dbReference type="AlphaFoldDB" id="A0A225UMB8"/>
<protein>
    <submittedName>
        <fullName evidence="1">Uncharacterized protein</fullName>
    </submittedName>
</protein>
<comment type="caution">
    <text evidence="1">The sequence shown here is derived from an EMBL/GenBank/DDBJ whole genome shotgun (WGS) entry which is preliminary data.</text>
</comment>
<proteinExistence type="predicted"/>
<dbReference type="EMBL" id="NBNE01014818">
    <property type="protein sequence ID" value="OWY94155.1"/>
    <property type="molecule type" value="Genomic_DNA"/>
</dbReference>
<keyword evidence="2" id="KW-1185">Reference proteome</keyword>
<sequence length="160" mass="17472">MASIPAVQGHGYIVAPAAQWGKGYPSDGYGSTLDNQIFGKIDGQKYGYGPNGSVNIFKAKFPSTKGTLSALIAKNQKLYNNKVDPECGLTIYKDSARSALPAQIEFTGFMHAGPCEVWCDNTKLLFDYDCQTKYPALPAKIPYDKSKCANANRLTLYWVA</sequence>
<feature type="non-terminal residue" evidence="1">
    <location>
        <position position="160"/>
    </location>
</feature>
<organism evidence="1 2">
    <name type="scientific">Phytophthora megakarya</name>
    <dbReference type="NCBI Taxonomy" id="4795"/>
    <lineage>
        <taxon>Eukaryota</taxon>
        <taxon>Sar</taxon>
        <taxon>Stramenopiles</taxon>
        <taxon>Oomycota</taxon>
        <taxon>Peronosporomycetes</taxon>
        <taxon>Peronosporales</taxon>
        <taxon>Peronosporaceae</taxon>
        <taxon>Phytophthora</taxon>
    </lineage>
</organism>
<dbReference type="OrthoDB" id="165420at2759"/>
<accession>A0A225UMB8</accession>